<comment type="similarity">
    <text evidence="1">Belongs to the universal stress protein A family.</text>
</comment>
<feature type="domain" description="UspA" evidence="2">
    <location>
        <begin position="156"/>
        <end position="293"/>
    </location>
</feature>
<dbReference type="InterPro" id="IPR014729">
    <property type="entry name" value="Rossmann-like_a/b/a_fold"/>
</dbReference>
<dbReference type="EMBL" id="SFCC01000003">
    <property type="protein sequence ID" value="RZQ64559.1"/>
    <property type="molecule type" value="Genomic_DNA"/>
</dbReference>
<dbReference type="OrthoDB" id="3404132at2"/>
<evidence type="ECO:0000256" key="1">
    <source>
        <dbReference type="ARBA" id="ARBA00008791"/>
    </source>
</evidence>
<dbReference type="PRINTS" id="PR01438">
    <property type="entry name" value="UNVRSLSTRESS"/>
</dbReference>
<dbReference type="PANTHER" id="PTHR31964">
    <property type="entry name" value="ADENINE NUCLEOTIDE ALPHA HYDROLASES-LIKE SUPERFAMILY PROTEIN"/>
    <property type="match status" value="1"/>
</dbReference>
<name>A0A4Q7JB97_9PSEU</name>
<evidence type="ECO:0000313" key="3">
    <source>
        <dbReference type="EMBL" id="RZQ64559.1"/>
    </source>
</evidence>
<dbReference type="PANTHER" id="PTHR31964:SF113">
    <property type="entry name" value="USPA DOMAIN-CONTAINING PROTEIN"/>
    <property type="match status" value="1"/>
</dbReference>
<dbReference type="RefSeq" id="WP_130474358.1">
    <property type="nucleotide sequence ID" value="NZ_SFCC01000003.1"/>
</dbReference>
<accession>A0A4Q7JB97</accession>
<dbReference type="Proteomes" id="UP000292003">
    <property type="component" value="Unassembled WGS sequence"/>
</dbReference>
<dbReference type="InterPro" id="IPR006015">
    <property type="entry name" value="Universal_stress_UspA"/>
</dbReference>
<dbReference type="AlphaFoldDB" id="A0A4Q7JB97"/>
<feature type="domain" description="UspA" evidence="2">
    <location>
        <begin position="8"/>
        <end position="145"/>
    </location>
</feature>
<dbReference type="Gene3D" id="3.40.50.620">
    <property type="entry name" value="HUPs"/>
    <property type="match status" value="2"/>
</dbReference>
<protein>
    <submittedName>
        <fullName evidence="3">Universal stress protein</fullName>
    </submittedName>
</protein>
<reference evidence="3 4" key="1">
    <citation type="submission" date="2019-02" db="EMBL/GenBank/DDBJ databases">
        <title>Draft genome sequence of Amycolatopsis sp. 8-3EHSu isolated from roots of Suaeda maritima.</title>
        <authorList>
            <person name="Duangmal K."/>
            <person name="Chantavorakit T."/>
        </authorList>
    </citation>
    <scope>NUCLEOTIDE SEQUENCE [LARGE SCALE GENOMIC DNA]</scope>
    <source>
        <strain evidence="3 4">8-3EHSu</strain>
    </source>
</reference>
<comment type="caution">
    <text evidence="3">The sequence shown here is derived from an EMBL/GenBank/DDBJ whole genome shotgun (WGS) entry which is preliminary data.</text>
</comment>
<evidence type="ECO:0000313" key="4">
    <source>
        <dbReference type="Proteomes" id="UP000292003"/>
    </source>
</evidence>
<gene>
    <name evidence="3" type="ORF">EWH70_06515</name>
</gene>
<proteinExistence type="inferred from homology"/>
<evidence type="ECO:0000259" key="2">
    <source>
        <dbReference type="Pfam" id="PF00582"/>
    </source>
</evidence>
<sequence length="297" mass="31488">MSDSTRGPVIAGFDGSPRARQATRWAATEARHRQQPLLIVHCFQWAPPIMDGWTGASTADGEQIRAHSAEQLREVAESCAVPGLDVETHLVEGQAKSLLPALGEELAAELLVVGATGLGALPRALLGSTAAHLVRTARPPVIVVRGDDAAPASGGPVVVGVDGSPTSDRALDFAFDCAARWNTSVHAVHAWNELPLGTFTPMPAGEVDLDRGEAVREQAVRELLDGWAVRYPEVRVDFTAADDRPAHALIEVARPAKLLVVGSHGRGPVRRAFLGSVSHALLHHAPCPLAVLRHTDE</sequence>
<keyword evidence="4" id="KW-1185">Reference proteome</keyword>
<organism evidence="3 4">
    <name type="scientific">Amycolatopsis suaedae</name>
    <dbReference type="NCBI Taxonomy" id="2510978"/>
    <lineage>
        <taxon>Bacteria</taxon>
        <taxon>Bacillati</taxon>
        <taxon>Actinomycetota</taxon>
        <taxon>Actinomycetes</taxon>
        <taxon>Pseudonocardiales</taxon>
        <taxon>Pseudonocardiaceae</taxon>
        <taxon>Amycolatopsis</taxon>
    </lineage>
</organism>
<dbReference type="SUPFAM" id="SSF52402">
    <property type="entry name" value="Adenine nucleotide alpha hydrolases-like"/>
    <property type="match status" value="2"/>
</dbReference>
<dbReference type="CDD" id="cd00293">
    <property type="entry name" value="USP-like"/>
    <property type="match status" value="1"/>
</dbReference>
<dbReference type="InterPro" id="IPR006016">
    <property type="entry name" value="UspA"/>
</dbReference>
<dbReference type="Pfam" id="PF00582">
    <property type="entry name" value="Usp"/>
    <property type="match status" value="2"/>
</dbReference>